<reference evidence="1" key="1">
    <citation type="journal article" date="2020" name="Nature">
        <title>Giant virus diversity and host interactions through global metagenomics.</title>
        <authorList>
            <person name="Schulz F."/>
            <person name="Roux S."/>
            <person name="Paez-Espino D."/>
            <person name="Jungbluth S."/>
            <person name="Walsh D.A."/>
            <person name="Denef V.J."/>
            <person name="McMahon K.D."/>
            <person name="Konstantinidis K.T."/>
            <person name="Eloe-Fadrosh E.A."/>
            <person name="Kyrpides N.C."/>
            <person name="Woyke T."/>
        </authorList>
    </citation>
    <scope>NUCLEOTIDE SEQUENCE</scope>
    <source>
        <strain evidence="1">GVMAG-M-3300027810-10</strain>
    </source>
</reference>
<organism evidence="1">
    <name type="scientific">viral metagenome</name>
    <dbReference type="NCBI Taxonomy" id="1070528"/>
    <lineage>
        <taxon>unclassified sequences</taxon>
        <taxon>metagenomes</taxon>
        <taxon>organismal metagenomes</taxon>
    </lineage>
</organism>
<protein>
    <submittedName>
        <fullName evidence="1">Uncharacterized protein</fullName>
    </submittedName>
</protein>
<dbReference type="AlphaFoldDB" id="A0A6C0LG59"/>
<dbReference type="EMBL" id="MN740501">
    <property type="protein sequence ID" value="QHU29976.1"/>
    <property type="molecule type" value="Genomic_DNA"/>
</dbReference>
<name>A0A6C0LG59_9ZZZZ</name>
<proteinExistence type="predicted"/>
<accession>A0A6C0LG59</accession>
<sequence>MRDMPPDMPPDNYDLGSVIARIDAHLQNENNIQILENDSLRPQLSLPHALNATVLINNFFNLNLNYICFGSSSSGYCSHVLFRRYNKVYIVYMRMTSEITAYYLTRQFLIDIFAQAETDVSIPEYYD</sequence>
<evidence type="ECO:0000313" key="1">
    <source>
        <dbReference type="EMBL" id="QHU29976.1"/>
    </source>
</evidence>